<gene>
    <name evidence="6" type="ORF">LUZ62_049745</name>
</gene>
<dbReference type="InterPro" id="IPR013083">
    <property type="entry name" value="Znf_RING/FYVE/PHD"/>
</dbReference>
<evidence type="ECO:0000259" key="5">
    <source>
        <dbReference type="PROSITE" id="PS50089"/>
    </source>
</evidence>
<dbReference type="GO" id="GO:0061630">
    <property type="term" value="F:ubiquitin protein ligase activity"/>
    <property type="evidence" value="ECO:0007669"/>
    <property type="project" value="TreeGrafter"/>
</dbReference>
<dbReference type="InterPro" id="IPR001841">
    <property type="entry name" value="Znf_RING"/>
</dbReference>
<accession>A0AAV8FYF7</accession>
<dbReference type="SMART" id="SM00184">
    <property type="entry name" value="RING"/>
    <property type="match status" value="1"/>
</dbReference>
<protein>
    <submittedName>
        <fullName evidence="6">E3 ubiquitin-protein ligase</fullName>
    </submittedName>
</protein>
<keyword evidence="7" id="KW-1185">Reference proteome</keyword>
<evidence type="ECO:0000256" key="4">
    <source>
        <dbReference type="PROSITE-ProRule" id="PRU00175"/>
    </source>
</evidence>
<dbReference type="GO" id="GO:0016567">
    <property type="term" value="P:protein ubiquitination"/>
    <property type="evidence" value="ECO:0007669"/>
    <property type="project" value="TreeGrafter"/>
</dbReference>
<reference evidence="6" key="1">
    <citation type="submission" date="2022-08" db="EMBL/GenBank/DDBJ databases">
        <authorList>
            <person name="Marques A."/>
        </authorList>
    </citation>
    <scope>NUCLEOTIDE SEQUENCE</scope>
    <source>
        <strain evidence="6">RhyPub2mFocal</strain>
        <tissue evidence="6">Leaves</tissue>
    </source>
</reference>
<keyword evidence="3" id="KW-0862">Zinc</keyword>
<keyword evidence="2 4" id="KW-0863">Zinc-finger</keyword>
<organism evidence="6 7">
    <name type="scientific">Rhynchospora pubera</name>
    <dbReference type="NCBI Taxonomy" id="906938"/>
    <lineage>
        <taxon>Eukaryota</taxon>
        <taxon>Viridiplantae</taxon>
        <taxon>Streptophyta</taxon>
        <taxon>Embryophyta</taxon>
        <taxon>Tracheophyta</taxon>
        <taxon>Spermatophyta</taxon>
        <taxon>Magnoliopsida</taxon>
        <taxon>Liliopsida</taxon>
        <taxon>Poales</taxon>
        <taxon>Cyperaceae</taxon>
        <taxon>Cyperoideae</taxon>
        <taxon>Rhynchosporeae</taxon>
        <taxon>Rhynchospora</taxon>
    </lineage>
</organism>
<keyword evidence="1" id="KW-0479">Metal-binding</keyword>
<feature type="domain" description="RING-type" evidence="5">
    <location>
        <begin position="98"/>
        <end position="142"/>
    </location>
</feature>
<dbReference type="Proteomes" id="UP001140206">
    <property type="component" value="Chromosome 2"/>
</dbReference>
<evidence type="ECO:0000256" key="1">
    <source>
        <dbReference type="ARBA" id="ARBA00022723"/>
    </source>
</evidence>
<sequence>MAEEVDTTEASLTFRLYEVANIIEGLTSDEQPERFMMVETLPGYELVVSGDDGLLREFVTRVMGPQVSRGPAPASQASIDTLMVVNKQEEENLEEEECAICLEKLFEKGWEAVVKQTPCKHRFHGKCIDKWLSMHGTCPMCRYKMAEEEFLEIGDSVVFWIERDSEIIFNLMEGAN</sequence>
<dbReference type="EMBL" id="JAMFTS010000002">
    <property type="protein sequence ID" value="KAJ4798499.1"/>
    <property type="molecule type" value="Genomic_DNA"/>
</dbReference>
<dbReference type="GO" id="GO:0005737">
    <property type="term" value="C:cytoplasm"/>
    <property type="evidence" value="ECO:0007669"/>
    <property type="project" value="TreeGrafter"/>
</dbReference>
<dbReference type="CDD" id="cd16454">
    <property type="entry name" value="RING-H2_PA-TM-RING"/>
    <property type="match status" value="1"/>
</dbReference>
<dbReference type="PANTHER" id="PTHR15710:SF132">
    <property type="entry name" value="E3 UBIQUITIN-PROTEIN LIGASE MPSR1"/>
    <property type="match status" value="1"/>
</dbReference>
<dbReference type="SUPFAM" id="SSF57850">
    <property type="entry name" value="RING/U-box"/>
    <property type="match status" value="1"/>
</dbReference>
<evidence type="ECO:0000313" key="6">
    <source>
        <dbReference type="EMBL" id="KAJ4798499.1"/>
    </source>
</evidence>
<name>A0AAV8FYF7_9POAL</name>
<dbReference type="AlphaFoldDB" id="A0AAV8FYF7"/>
<dbReference type="PANTHER" id="PTHR15710">
    <property type="entry name" value="E3 UBIQUITIN-PROTEIN LIGASE PRAJA"/>
    <property type="match status" value="1"/>
</dbReference>
<dbReference type="Gene3D" id="3.30.40.10">
    <property type="entry name" value="Zinc/RING finger domain, C3HC4 (zinc finger)"/>
    <property type="match status" value="1"/>
</dbReference>
<comment type="caution">
    <text evidence="6">The sequence shown here is derived from an EMBL/GenBank/DDBJ whole genome shotgun (WGS) entry which is preliminary data.</text>
</comment>
<evidence type="ECO:0000313" key="7">
    <source>
        <dbReference type="Proteomes" id="UP001140206"/>
    </source>
</evidence>
<evidence type="ECO:0000256" key="2">
    <source>
        <dbReference type="ARBA" id="ARBA00022771"/>
    </source>
</evidence>
<proteinExistence type="predicted"/>
<dbReference type="GO" id="GO:0008270">
    <property type="term" value="F:zinc ion binding"/>
    <property type="evidence" value="ECO:0007669"/>
    <property type="project" value="UniProtKB-KW"/>
</dbReference>
<dbReference type="PROSITE" id="PS50089">
    <property type="entry name" value="ZF_RING_2"/>
    <property type="match status" value="1"/>
</dbReference>
<evidence type="ECO:0000256" key="3">
    <source>
        <dbReference type="ARBA" id="ARBA00022833"/>
    </source>
</evidence>
<dbReference type="Pfam" id="PF13639">
    <property type="entry name" value="zf-RING_2"/>
    <property type="match status" value="1"/>
</dbReference>